<dbReference type="PANTHER" id="PTHR43157:SF31">
    <property type="entry name" value="PHOSPHATIDYLINOSITOL-GLYCAN BIOSYNTHESIS CLASS F PROTEIN"/>
    <property type="match status" value="1"/>
</dbReference>
<dbReference type="Proteomes" id="UP000199205">
    <property type="component" value="Unassembled WGS sequence"/>
</dbReference>
<evidence type="ECO:0000313" key="3">
    <source>
        <dbReference type="EMBL" id="SCB18949.1"/>
    </source>
</evidence>
<dbReference type="OrthoDB" id="9785826at2"/>
<dbReference type="InterPro" id="IPR036291">
    <property type="entry name" value="NAD(P)-bd_dom_sf"/>
</dbReference>
<sequence length="272" mass="29075">MDMSDKTILITGSTDGVGRRVAERLALTGAMVLVHGRDKPRAEHLLSTIRDAGGKAAFYPADLSSLDDVRSLAGAIERDHTRLDVLINNAGIGTGGGNAKRELSRDGHELRFAVNYLAGFLLTRRLLPLLKASGHARIVNVSSAGQQPIDFRDVMLTRDYSGARAYCQSKLAQVMFTLDLAEELAGSGVTANCLHPATYMDTTMVRQAGAAPISTVDQGADAILNLVAGSDTEGSSGLYYDRRRPSRANAQAYDASARARLRTLSRDLTGLA</sequence>
<accession>A0A1C3UU29</accession>
<protein>
    <submittedName>
        <fullName evidence="3">Short-chain dehydrogenase</fullName>
    </submittedName>
</protein>
<comment type="similarity">
    <text evidence="2">Belongs to the short-chain dehydrogenases/reductases (SDR) family.</text>
</comment>
<dbReference type="PRINTS" id="PR00080">
    <property type="entry name" value="SDRFAMILY"/>
</dbReference>
<name>A0A1C3UU29_9HYPH</name>
<dbReference type="Gene3D" id="3.40.50.720">
    <property type="entry name" value="NAD(P)-binding Rossmann-like Domain"/>
    <property type="match status" value="1"/>
</dbReference>
<organism evidence="3 4">
    <name type="scientific">Rhizobium lusitanum</name>
    <dbReference type="NCBI Taxonomy" id="293958"/>
    <lineage>
        <taxon>Bacteria</taxon>
        <taxon>Pseudomonadati</taxon>
        <taxon>Pseudomonadota</taxon>
        <taxon>Alphaproteobacteria</taxon>
        <taxon>Hyphomicrobiales</taxon>
        <taxon>Rhizobiaceae</taxon>
        <taxon>Rhizobium/Agrobacterium group</taxon>
        <taxon>Rhizobium</taxon>
    </lineage>
</organism>
<dbReference type="SUPFAM" id="SSF51735">
    <property type="entry name" value="NAD(P)-binding Rossmann-fold domains"/>
    <property type="match status" value="1"/>
</dbReference>
<gene>
    <name evidence="3" type="ORF">GA0061101_103336</name>
</gene>
<dbReference type="GO" id="GO:0016491">
    <property type="term" value="F:oxidoreductase activity"/>
    <property type="evidence" value="ECO:0007669"/>
    <property type="project" value="UniProtKB-KW"/>
</dbReference>
<evidence type="ECO:0000256" key="1">
    <source>
        <dbReference type="ARBA" id="ARBA00023002"/>
    </source>
</evidence>
<evidence type="ECO:0000313" key="4">
    <source>
        <dbReference type="Proteomes" id="UP000199205"/>
    </source>
</evidence>
<keyword evidence="1" id="KW-0560">Oxidoreductase</keyword>
<reference evidence="3 4" key="1">
    <citation type="submission" date="2016-08" db="EMBL/GenBank/DDBJ databases">
        <authorList>
            <person name="Seilhamer J.J."/>
        </authorList>
    </citation>
    <scope>NUCLEOTIDE SEQUENCE [LARGE SCALE GENOMIC DNA]</scope>
    <source>
        <strain evidence="3 4">P1-7</strain>
    </source>
</reference>
<dbReference type="InterPro" id="IPR002347">
    <property type="entry name" value="SDR_fam"/>
</dbReference>
<dbReference type="Pfam" id="PF00106">
    <property type="entry name" value="adh_short"/>
    <property type="match status" value="1"/>
</dbReference>
<evidence type="ECO:0000256" key="2">
    <source>
        <dbReference type="RuleBase" id="RU000363"/>
    </source>
</evidence>
<dbReference type="AlphaFoldDB" id="A0A1C3UU29"/>
<proteinExistence type="inferred from homology"/>
<dbReference type="RefSeq" id="WP_092573542.1">
    <property type="nucleotide sequence ID" value="NZ_FMAF01000003.1"/>
</dbReference>
<dbReference type="EMBL" id="FMAF01000003">
    <property type="protein sequence ID" value="SCB18949.1"/>
    <property type="molecule type" value="Genomic_DNA"/>
</dbReference>
<dbReference type="PRINTS" id="PR00081">
    <property type="entry name" value="GDHRDH"/>
</dbReference>
<dbReference type="PANTHER" id="PTHR43157">
    <property type="entry name" value="PHOSPHATIDYLINOSITOL-GLYCAN BIOSYNTHESIS CLASS F PROTEIN-RELATED"/>
    <property type="match status" value="1"/>
</dbReference>